<dbReference type="AlphaFoldDB" id="A0A4S8PQ60"/>
<gene>
    <name evidence="2" type="ORF">E9998_04750</name>
</gene>
<dbReference type="Proteomes" id="UP000305792">
    <property type="component" value="Unassembled WGS sequence"/>
</dbReference>
<feature type="domain" description="DUF4132" evidence="1">
    <location>
        <begin position="824"/>
        <end position="1006"/>
    </location>
</feature>
<proteinExistence type="predicted"/>
<protein>
    <submittedName>
        <fullName evidence="2">DUF4132 domain-containing protein</fullName>
    </submittedName>
</protein>
<evidence type="ECO:0000313" key="3">
    <source>
        <dbReference type="Proteomes" id="UP000305792"/>
    </source>
</evidence>
<name>A0A4S8PQ60_9ACTN</name>
<evidence type="ECO:0000313" key="2">
    <source>
        <dbReference type="EMBL" id="THV30699.1"/>
    </source>
</evidence>
<dbReference type="RefSeq" id="WP_136528563.1">
    <property type="nucleotide sequence ID" value="NZ_STGX01000003.1"/>
</dbReference>
<reference evidence="2 3" key="1">
    <citation type="journal article" date="2018" name="Int. J. Syst. Evol. Microbiol.">
        <title>Glycomyces paridis sp. nov., isolated from the medicinal plant Paris polyphylla.</title>
        <authorList>
            <person name="Fang X.M."/>
            <person name="Bai J.L."/>
            <person name="Su J."/>
            <person name="Zhao L.L."/>
            <person name="Liu H.Y."/>
            <person name="Ma B.P."/>
            <person name="Zhang Y.Q."/>
            <person name="Yu L.Y."/>
        </authorList>
    </citation>
    <scope>NUCLEOTIDE SEQUENCE [LARGE SCALE GENOMIC DNA]</scope>
    <source>
        <strain evidence="2 3">CPCC 204357</strain>
    </source>
</reference>
<comment type="caution">
    <text evidence="2">The sequence shown here is derived from an EMBL/GenBank/DDBJ whole genome shotgun (WGS) entry which is preliminary data.</text>
</comment>
<dbReference type="InterPro" id="IPR025406">
    <property type="entry name" value="DUF4132"/>
</dbReference>
<dbReference type="EMBL" id="STGX01000003">
    <property type="protein sequence ID" value="THV30699.1"/>
    <property type="molecule type" value="Genomic_DNA"/>
</dbReference>
<evidence type="ECO:0000259" key="1">
    <source>
        <dbReference type="Pfam" id="PF13569"/>
    </source>
</evidence>
<organism evidence="2 3">
    <name type="scientific">Glycomyces paridis</name>
    <dbReference type="NCBI Taxonomy" id="2126555"/>
    <lineage>
        <taxon>Bacteria</taxon>
        <taxon>Bacillati</taxon>
        <taxon>Actinomycetota</taxon>
        <taxon>Actinomycetes</taxon>
        <taxon>Glycomycetales</taxon>
        <taxon>Glycomycetaceae</taxon>
        <taxon>Glycomyces</taxon>
    </lineage>
</organism>
<dbReference type="OrthoDB" id="4554725at2"/>
<dbReference type="Pfam" id="PF13569">
    <property type="entry name" value="DUF4132"/>
    <property type="match status" value="1"/>
</dbReference>
<accession>A0A4S8PQ60</accession>
<sequence length="1097" mass="118605">MPAAWKGRLLPRRGKRTGKAGVLEPEASNRRRQKIAARLDKLRTALARPENEAYADAGNAFLDGEADALGAAAVATLMLDQNSRRNDTWLRPDFDFWVQQYGLAFAVAAAVERLPLCAVNSHGISGGAADERNIQVYGNGYPYGLVQELGRGGVATVRSLLAELPDDEYAAVVAAVAEHRDTPEKRLIATALLPDETAWTDEVCAEYAAQQSPSLVDEVLYHSVNDAGQLTAAGVTVLSDYYTDAKALAALLDGLGAAALPFLTATADPASGVGSTTRKLVLKAIAMLPADEAMTYLLGQVDKPHVFEHAAEAAGRFPVRALRTAITLAPTASAELKARIVAVTALLDTEAREHLTAEEREAVEELLADNARHPEADAADLPDLLVAPPWTVKRPKTKAVVIDGLAPPADTHVRWAEGEREAWDAVESHYDPNYWIEAFEREGEKRSGSYTAHYLAYAPVEKAEPHLADWPGLTSSYWDTVEQRILARFGERVADRVLGAALKDPTVRVLPGPILNLTAARLSAERLARLKSARPSAVEWFARHGLDTVPYLVPDALGTDKARRRYAETALAHLAVHHGPEAVTAAAESYGSEAAEAVAAIVGGDPLEPRGATLPKPGPWTSPVMFPQVLLKGGERALPAASIKHLITVLALATPDYPYAGLDVVAETCDRASLTRFSRALFDQWLAVGSPPKDAWALTQLAHFAEDETVWALAPLIREWPGESQHRRAVVGLGVLGAIGTEEALRAIQGIAEKVKFKALKEEAGRQITVIAAGLGLSREQLADRLVPDFGLGEAATLRLDYGPRSFTVAFDEHLKPFVVDDAGKPRKVLPKPGAKDDPDLADAAYKRFAALKKELRTVAADQVGRLESAMVAARSWTVEEFRRYFVDHALTAQLARRLVWLAEADGARFGFRIAEDGTFSDVEDEEVELPEGAVVRIAHPVHLEPKAVDAWAEVLADYEILQPFDQLTRSTMAFTEDELATGRLQRFVGAKVEVGRVLGMSKRGWHRASPEDAGVEPGIGFRLPGGGFVTVGLEPGIWVGAIGETPEQTVQSVRITDREDYWWRDDQHPVPACASKIDAVTAAEILGSLARLTGTS</sequence>
<keyword evidence="3" id="KW-1185">Reference proteome</keyword>